<protein>
    <submittedName>
        <fullName evidence="1">Uncharacterized protein</fullName>
    </submittedName>
</protein>
<dbReference type="EMBL" id="NQVE01000156">
    <property type="protein sequence ID" value="RAL43540.1"/>
    <property type="molecule type" value="Genomic_DNA"/>
</dbReference>
<evidence type="ECO:0000313" key="1">
    <source>
        <dbReference type="EMBL" id="RAL43540.1"/>
    </source>
</evidence>
<proteinExistence type="predicted"/>
<dbReference type="Proteomes" id="UP000249390">
    <property type="component" value="Unassembled WGS sequence"/>
</dbReference>
<keyword evidence="2" id="KW-1185">Reference proteome</keyword>
<reference evidence="1 2" key="1">
    <citation type="submission" date="2018-06" db="EMBL/GenBank/DDBJ databases">
        <title>The Genome of Cuscuta australis (Dodder) Provides Insight into the Evolution of Plant Parasitism.</title>
        <authorList>
            <person name="Liu H."/>
        </authorList>
    </citation>
    <scope>NUCLEOTIDE SEQUENCE [LARGE SCALE GENOMIC DNA]</scope>
    <source>
        <strain evidence="2">cv. Yunnan</strain>
        <tissue evidence="1">Vines</tissue>
    </source>
</reference>
<sequence>MRSFFQKIGSALPFSRPLRQLEQDVETVVRVLQPGPLGIIEHKFSSEEVQKAKDTVERAVENWRRHAKAEKHNPFLKDFIDGLVSKSGACTWCLKRLYA</sequence>
<organism evidence="1 2">
    <name type="scientific">Cuscuta australis</name>
    <dbReference type="NCBI Taxonomy" id="267555"/>
    <lineage>
        <taxon>Eukaryota</taxon>
        <taxon>Viridiplantae</taxon>
        <taxon>Streptophyta</taxon>
        <taxon>Embryophyta</taxon>
        <taxon>Tracheophyta</taxon>
        <taxon>Spermatophyta</taxon>
        <taxon>Magnoliopsida</taxon>
        <taxon>eudicotyledons</taxon>
        <taxon>Gunneridae</taxon>
        <taxon>Pentapetalae</taxon>
        <taxon>asterids</taxon>
        <taxon>lamiids</taxon>
        <taxon>Solanales</taxon>
        <taxon>Convolvulaceae</taxon>
        <taxon>Cuscuteae</taxon>
        <taxon>Cuscuta</taxon>
        <taxon>Cuscuta subgen. Grammica</taxon>
        <taxon>Cuscuta sect. Cleistogrammica</taxon>
    </lineage>
</organism>
<name>A0A328DE59_9ASTE</name>
<gene>
    <name evidence="1" type="ORF">DM860_012681</name>
</gene>
<accession>A0A328DE59</accession>
<evidence type="ECO:0000313" key="2">
    <source>
        <dbReference type="Proteomes" id="UP000249390"/>
    </source>
</evidence>
<dbReference type="PANTHER" id="PTHR37235">
    <property type="entry name" value="ZINC METALLOPROTEINASE AUREOLYSIN"/>
    <property type="match status" value="1"/>
</dbReference>
<comment type="caution">
    <text evidence="1">The sequence shown here is derived from an EMBL/GenBank/DDBJ whole genome shotgun (WGS) entry which is preliminary data.</text>
</comment>
<dbReference type="AlphaFoldDB" id="A0A328DE59"/>
<dbReference type="PANTHER" id="PTHR37235:SF2">
    <property type="entry name" value="OS05G0371500 PROTEIN"/>
    <property type="match status" value="1"/>
</dbReference>